<sequence>MTNEKSIIQQKITKLLDHFKTVLYVTDDTFLHNMQTNNLAGDDISLYQFWEWPQGVGLFALWSLFQQTKDLHCLELLKSYYDERISIGLPDKNINTMAPILALSYVAEYTGDEKYLEICLEWADWAANQLARTNEDGFQHITSDTLNNQELWDDTLLMTVLALVNIGRIIKNDSYIQEGIYQFLVHAKYLVDKKTGLWFHGFTFNGKHNFANALWGRGNCWVTISIPILLEMIELPPSTKKYLCTLLNEQVKSLVDHQDASGMWHTLLDDPTSYIESSATCGIAYGILKGVHTGVLSPSFSEFAMKAIKPILQNITDNGEVLQVSYGTPMGRETKEFYKQIPLKPMPYGQATAILFLMEALIELKQVPKLYD</sequence>
<proteinExistence type="predicted"/>
<dbReference type="EMBL" id="CP094929">
    <property type="protein sequence ID" value="UOM50469.1"/>
    <property type="molecule type" value="Genomic_DNA"/>
</dbReference>
<name>A0ABY4DBM3_9SPIR</name>
<evidence type="ECO:0000256" key="1">
    <source>
        <dbReference type="ARBA" id="ARBA00022801"/>
    </source>
</evidence>
<reference evidence="3" key="1">
    <citation type="journal article" date="2024" name="J Bioinform Genom">
        <title>Complete genome sequence of the type strain bacterium Sphaerochaeta associata GLS2t (VKM B-2742)t.</title>
        <authorList>
            <person name="Troshina O.Y."/>
            <person name="Tepeeva A.N."/>
            <person name="Arzamasceva V.O."/>
            <person name="Whitman W.B."/>
            <person name="Varghese N."/>
            <person name="Shapiro N."/>
            <person name="Woyke T."/>
            <person name="Kripides N.C."/>
            <person name="Vasilenko O.V."/>
        </authorList>
    </citation>
    <scope>NUCLEOTIDE SEQUENCE [LARGE SCALE GENOMIC DNA]</scope>
    <source>
        <strain evidence="3">GLS2T</strain>
    </source>
</reference>
<dbReference type="Pfam" id="PF07470">
    <property type="entry name" value="Glyco_hydro_88"/>
    <property type="match status" value="1"/>
</dbReference>
<dbReference type="Proteomes" id="UP000829708">
    <property type="component" value="Chromosome"/>
</dbReference>
<dbReference type="SUPFAM" id="SSF48208">
    <property type="entry name" value="Six-hairpin glycosidases"/>
    <property type="match status" value="1"/>
</dbReference>
<dbReference type="InterPro" id="IPR008928">
    <property type="entry name" value="6-hairpin_glycosidase_sf"/>
</dbReference>
<dbReference type="PANTHER" id="PTHR33886">
    <property type="entry name" value="UNSATURATED RHAMNOGALACTURONAN HYDROLASE (EUROFUNG)"/>
    <property type="match status" value="1"/>
</dbReference>
<keyword evidence="3" id="KW-1185">Reference proteome</keyword>
<organism evidence="2 3">
    <name type="scientific">Sphaerochaeta associata</name>
    <dbReference type="NCBI Taxonomy" id="1129264"/>
    <lineage>
        <taxon>Bacteria</taxon>
        <taxon>Pseudomonadati</taxon>
        <taxon>Spirochaetota</taxon>
        <taxon>Spirochaetia</taxon>
        <taxon>Spirochaetales</taxon>
        <taxon>Sphaerochaetaceae</taxon>
        <taxon>Sphaerochaeta</taxon>
    </lineage>
</organism>
<dbReference type="InterPro" id="IPR012341">
    <property type="entry name" value="6hp_glycosidase-like_sf"/>
</dbReference>
<dbReference type="GO" id="GO:0016787">
    <property type="term" value="F:hydrolase activity"/>
    <property type="evidence" value="ECO:0007669"/>
    <property type="project" value="UniProtKB-KW"/>
</dbReference>
<dbReference type="RefSeq" id="WP_244771860.1">
    <property type="nucleotide sequence ID" value="NZ_CP094929.1"/>
</dbReference>
<evidence type="ECO:0000313" key="3">
    <source>
        <dbReference type="Proteomes" id="UP000829708"/>
    </source>
</evidence>
<gene>
    <name evidence="2" type="ORF">MUG09_12980</name>
</gene>
<dbReference type="PANTHER" id="PTHR33886:SF8">
    <property type="entry name" value="UNSATURATED RHAMNOGALACTURONAN HYDROLASE (EUROFUNG)"/>
    <property type="match status" value="1"/>
</dbReference>
<dbReference type="Gene3D" id="1.50.10.10">
    <property type="match status" value="1"/>
</dbReference>
<protein>
    <submittedName>
        <fullName evidence="2">Glycoside hydrolase family 88 protein</fullName>
    </submittedName>
</protein>
<accession>A0ABY4DBM3</accession>
<keyword evidence="1 2" id="KW-0378">Hydrolase</keyword>
<dbReference type="InterPro" id="IPR010905">
    <property type="entry name" value="Glyco_hydro_88"/>
</dbReference>
<evidence type="ECO:0000313" key="2">
    <source>
        <dbReference type="EMBL" id="UOM50469.1"/>
    </source>
</evidence>
<dbReference type="InterPro" id="IPR052043">
    <property type="entry name" value="PolySaccharide_Degr_Enz"/>
</dbReference>